<dbReference type="InterPro" id="IPR000589">
    <property type="entry name" value="Ribosomal_uS15"/>
</dbReference>
<dbReference type="GO" id="GO:0003735">
    <property type="term" value="F:structural constituent of ribosome"/>
    <property type="evidence" value="ECO:0007669"/>
    <property type="project" value="InterPro"/>
</dbReference>
<name>A0AAD4QE74_9AGAM</name>
<dbReference type="Pfam" id="PF00312">
    <property type="entry name" value="Ribosomal_S15"/>
    <property type="match status" value="1"/>
</dbReference>
<dbReference type="SMART" id="SM01387">
    <property type="entry name" value="Ribosomal_S15"/>
    <property type="match status" value="1"/>
</dbReference>
<comment type="caution">
    <text evidence="5">The sequence shown here is derived from an EMBL/GenBank/DDBJ whole genome shotgun (WGS) entry which is preliminary data.</text>
</comment>
<dbReference type="GO" id="GO:0006412">
    <property type="term" value="P:translation"/>
    <property type="evidence" value="ECO:0007669"/>
    <property type="project" value="InterPro"/>
</dbReference>
<dbReference type="GO" id="GO:0005840">
    <property type="term" value="C:ribosome"/>
    <property type="evidence" value="ECO:0007669"/>
    <property type="project" value="UniProtKB-KW"/>
</dbReference>
<dbReference type="GO" id="GO:1990904">
    <property type="term" value="C:ribonucleoprotein complex"/>
    <property type="evidence" value="ECO:0007669"/>
    <property type="project" value="UniProtKB-KW"/>
</dbReference>
<dbReference type="EMBL" id="JAKELL010000020">
    <property type="protein sequence ID" value="KAH8992922.1"/>
    <property type="molecule type" value="Genomic_DNA"/>
</dbReference>
<dbReference type="InterPro" id="IPR009068">
    <property type="entry name" value="uS15_NS1_RNA-bd_sf"/>
</dbReference>
<gene>
    <name evidence="5" type="ORF">EDB92DRAFT_513830</name>
</gene>
<dbReference type="AlphaFoldDB" id="A0AAD4QE74"/>
<dbReference type="PROSITE" id="PS00362">
    <property type="entry name" value="RIBOSOMAL_S15"/>
    <property type="match status" value="1"/>
</dbReference>
<keyword evidence="3 4" id="KW-0687">Ribonucleoprotein</keyword>
<dbReference type="SUPFAM" id="SSF47060">
    <property type="entry name" value="S15/NS1 RNA-binding domain"/>
    <property type="match status" value="1"/>
</dbReference>
<sequence>MLRAYLLRGSNVAAATVTRHNAPLHTTAVLSVESARKRQARLTRQKNIAKREELQQKAAATRPHVVLGTVSGDDATWASCDLARVLVRPDELARSAPSQDVHIAAAGADVHVPPSLAFGIREREQRMLFAHLPLLSADMSTRREMNGMQGVQVEDMAAHHERELAAGVAQANAVARLVDLRNANAAGVAFENRRRVIAAFSEPGKPDDTGRTEVQAALLTLQIRNLWTHLSGFKRDVANRRNLRRLVHQRAKILKYLKRTNRDRYERVLERLGLAPGAVEGELVV</sequence>
<evidence type="ECO:0000256" key="4">
    <source>
        <dbReference type="RuleBase" id="RU003919"/>
    </source>
</evidence>
<accession>A0AAD4QE74</accession>
<dbReference type="Proteomes" id="UP001201163">
    <property type="component" value="Unassembled WGS sequence"/>
</dbReference>
<keyword evidence="6" id="KW-1185">Reference proteome</keyword>
<dbReference type="PANTHER" id="PTHR23321:SF26">
    <property type="entry name" value="SMALL RIBOSOMAL SUBUNIT PROTEIN US15M"/>
    <property type="match status" value="1"/>
</dbReference>
<keyword evidence="2 4" id="KW-0689">Ribosomal protein</keyword>
<evidence type="ECO:0000256" key="1">
    <source>
        <dbReference type="ARBA" id="ARBA00008434"/>
    </source>
</evidence>
<evidence type="ECO:0000256" key="2">
    <source>
        <dbReference type="ARBA" id="ARBA00022980"/>
    </source>
</evidence>
<dbReference type="InterPro" id="IPR005290">
    <property type="entry name" value="Ribosomal_uS15_bac-type"/>
</dbReference>
<evidence type="ECO:0000256" key="3">
    <source>
        <dbReference type="ARBA" id="ARBA00023274"/>
    </source>
</evidence>
<dbReference type="GO" id="GO:0005737">
    <property type="term" value="C:cytoplasm"/>
    <property type="evidence" value="ECO:0007669"/>
    <property type="project" value="UniProtKB-ARBA"/>
</dbReference>
<organism evidence="5 6">
    <name type="scientific">Lactarius akahatsu</name>
    <dbReference type="NCBI Taxonomy" id="416441"/>
    <lineage>
        <taxon>Eukaryota</taxon>
        <taxon>Fungi</taxon>
        <taxon>Dikarya</taxon>
        <taxon>Basidiomycota</taxon>
        <taxon>Agaricomycotina</taxon>
        <taxon>Agaricomycetes</taxon>
        <taxon>Russulales</taxon>
        <taxon>Russulaceae</taxon>
        <taxon>Lactarius</taxon>
    </lineage>
</organism>
<protein>
    <submittedName>
        <fullName evidence="5">Mitochondrial ribosomal protein S15</fullName>
    </submittedName>
</protein>
<evidence type="ECO:0000313" key="5">
    <source>
        <dbReference type="EMBL" id="KAH8992922.1"/>
    </source>
</evidence>
<reference evidence="5" key="1">
    <citation type="submission" date="2022-01" db="EMBL/GenBank/DDBJ databases">
        <title>Comparative genomics reveals a dynamic genome evolution in the ectomycorrhizal milk-cap (Lactarius) mushrooms.</title>
        <authorList>
            <consortium name="DOE Joint Genome Institute"/>
            <person name="Lebreton A."/>
            <person name="Tang N."/>
            <person name="Kuo A."/>
            <person name="LaButti K."/>
            <person name="Drula E."/>
            <person name="Barry K."/>
            <person name="Clum A."/>
            <person name="Lipzen A."/>
            <person name="Mousain D."/>
            <person name="Ng V."/>
            <person name="Wang R."/>
            <person name="Wang X."/>
            <person name="Dai Y."/>
            <person name="Henrissat B."/>
            <person name="Grigoriev I.V."/>
            <person name="Guerin-Laguette A."/>
            <person name="Yu F."/>
            <person name="Martin F.M."/>
        </authorList>
    </citation>
    <scope>NUCLEOTIDE SEQUENCE</scope>
    <source>
        <strain evidence="5">QP</strain>
    </source>
</reference>
<dbReference type="CDD" id="cd00353">
    <property type="entry name" value="Ribosomal_S15p_S13e"/>
    <property type="match status" value="1"/>
</dbReference>
<comment type="similarity">
    <text evidence="1 4">Belongs to the universal ribosomal protein uS15 family.</text>
</comment>
<evidence type="ECO:0000313" key="6">
    <source>
        <dbReference type="Proteomes" id="UP001201163"/>
    </source>
</evidence>
<proteinExistence type="inferred from homology"/>
<dbReference type="HAMAP" id="MF_01343_B">
    <property type="entry name" value="Ribosomal_uS15_B"/>
    <property type="match status" value="1"/>
</dbReference>
<dbReference type="Gene3D" id="1.10.287.10">
    <property type="entry name" value="S15/NS1, RNA-binding"/>
    <property type="match status" value="1"/>
</dbReference>
<dbReference type="NCBIfam" id="TIGR00952">
    <property type="entry name" value="S15_bact"/>
    <property type="match status" value="1"/>
</dbReference>
<dbReference type="PANTHER" id="PTHR23321">
    <property type="entry name" value="RIBOSOMAL PROTEIN S15, BACTERIAL AND ORGANELLAR"/>
    <property type="match status" value="1"/>
</dbReference>